<keyword evidence="2" id="KW-1185">Reference proteome</keyword>
<dbReference type="Proteomes" id="UP000298324">
    <property type="component" value="Unassembled WGS sequence"/>
</dbReference>
<reference evidence="1 2" key="1">
    <citation type="journal article" date="2018" name="Environ. Microbiol.">
        <title>Novel energy conservation strategies and behaviour of Pelotomaculum schinkii driving syntrophic propionate catabolism.</title>
        <authorList>
            <person name="Hidalgo-Ahumada C.A.P."/>
            <person name="Nobu M.K."/>
            <person name="Narihiro T."/>
            <person name="Tamaki H."/>
            <person name="Liu W.T."/>
            <person name="Kamagata Y."/>
            <person name="Stams A.J.M."/>
            <person name="Imachi H."/>
            <person name="Sousa D.Z."/>
        </authorList>
    </citation>
    <scope>NUCLEOTIDE SEQUENCE [LARGE SCALE GENOMIC DNA]</scope>
    <source>
        <strain evidence="1 2">HH</strain>
    </source>
</reference>
<evidence type="ECO:0000313" key="1">
    <source>
        <dbReference type="EMBL" id="TEB06945.1"/>
    </source>
</evidence>
<sequence length="74" mass="8629">MKNNLEIGEVVYQKTKYGMVKSKIVKIINENYAIIDKGYGEQKVRVDQLIKEQDDMSAKEQEILSKLQKEFMGM</sequence>
<accession>A0A4Y7RD57</accession>
<dbReference type="AlphaFoldDB" id="A0A4Y7RD57"/>
<organism evidence="1 2">
    <name type="scientific">Pelotomaculum schinkii</name>
    <dbReference type="NCBI Taxonomy" id="78350"/>
    <lineage>
        <taxon>Bacteria</taxon>
        <taxon>Bacillati</taxon>
        <taxon>Bacillota</taxon>
        <taxon>Clostridia</taxon>
        <taxon>Eubacteriales</taxon>
        <taxon>Desulfotomaculaceae</taxon>
        <taxon>Pelotomaculum</taxon>
    </lineage>
</organism>
<gene>
    <name evidence="1" type="ORF">Psch_00479</name>
</gene>
<proteinExistence type="predicted"/>
<name>A0A4Y7RD57_9FIRM</name>
<protein>
    <submittedName>
        <fullName evidence="1">Uncharacterized protein</fullName>
    </submittedName>
</protein>
<comment type="caution">
    <text evidence="1">The sequence shown here is derived from an EMBL/GenBank/DDBJ whole genome shotgun (WGS) entry which is preliminary data.</text>
</comment>
<evidence type="ECO:0000313" key="2">
    <source>
        <dbReference type="Proteomes" id="UP000298324"/>
    </source>
</evidence>
<dbReference type="RefSeq" id="WP_134217490.1">
    <property type="nucleotide sequence ID" value="NZ_QFGA01000001.1"/>
</dbReference>
<dbReference type="EMBL" id="QFGA01000001">
    <property type="protein sequence ID" value="TEB06945.1"/>
    <property type="molecule type" value="Genomic_DNA"/>
</dbReference>